<organism evidence="1 2">
    <name type="scientific">Streptomyces longisporoflavus</name>
    <dbReference type="NCBI Taxonomy" id="28044"/>
    <lineage>
        <taxon>Bacteria</taxon>
        <taxon>Bacillati</taxon>
        <taxon>Actinomycetota</taxon>
        <taxon>Actinomycetes</taxon>
        <taxon>Kitasatosporales</taxon>
        <taxon>Streptomycetaceae</taxon>
        <taxon>Streptomyces</taxon>
    </lineage>
</organism>
<gene>
    <name evidence="1" type="ORF">ACH4F9_42535</name>
</gene>
<keyword evidence="2" id="KW-1185">Reference proteome</keyword>
<dbReference type="EMBL" id="JBIRGQ010000014">
    <property type="protein sequence ID" value="MFH8551675.1"/>
    <property type="molecule type" value="Genomic_DNA"/>
</dbReference>
<protein>
    <submittedName>
        <fullName evidence="1">Uncharacterized protein</fullName>
    </submittedName>
</protein>
<evidence type="ECO:0000313" key="1">
    <source>
        <dbReference type="EMBL" id="MFH8551675.1"/>
    </source>
</evidence>
<reference evidence="1 2" key="1">
    <citation type="submission" date="2024-10" db="EMBL/GenBank/DDBJ databases">
        <title>The Natural Products Discovery Center: Release of the First 8490 Sequenced Strains for Exploring Actinobacteria Biosynthetic Diversity.</title>
        <authorList>
            <person name="Kalkreuter E."/>
            <person name="Kautsar S.A."/>
            <person name="Yang D."/>
            <person name="Bader C.D."/>
            <person name="Teijaro C.N."/>
            <person name="Fluegel L."/>
            <person name="Davis C.M."/>
            <person name="Simpson J.R."/>
            <person name="Lauterbach L."/>
            <person name="Steele A.D."/>
            <person name="Gui C."/>
            <person name="Meng S."/>
            <person name="Li G."/>
            <person name="Viehrig K."/>
            <person name="Ye F."/>
            <person name="Su P."/>
            <person name="Kiefer A.F."/>
            <person name="Nichols A."/>
            <person name="Cepeda A.J."/>
            <person name="Yan W."/>
            <person name="Fan B."/>
            <person name="Jiang Y."/>
            <person name="Adhikari A."/>
            <person name="Zheng C.-J."/>
            <person name="Schuster L."/>
            <person name="Cowan T.M."/>
            <person name="Smanski M.J."/>
            <person name="Chevrette M.G."/>
            <person name="De Carvalho L.P.S."/>
            <person name="Shen B."/>
        </authorList>
    </citation>
    <scope>NUCLEOTIDE SEQUENCE [LARGE SCALE GENOMIC DNA]</scope>
    <source>
        <strain evidence="1 2">NPDC017990</strain>
    </source>
</reference>
<dbReference type="RefSeq" id="WP_397718712.1">
    <property type="nucleotide sequence ID" value="NZ_JBIRGN010000014.1"/>
</dbReference>
<evidence type="ECO:0000313" key="2">
    <source>
        <dbReference type="Proteomes" id="UP001610818"/>
    </source>
</evidence>
<accession>A0ABW7R502</accession>
<dbReference type="Proteomes" id="UP001610818">
    <property type="component" value="Unassembled WGS sequence"/>
</dbReference>
<proteinExistence type="predicted"/>
<name>A0ABW7R502_9ACTN</name>
<sequence length="191" mass="21419">MTDKAGFAVGGWRNRVVEIPAQDAEKPTVLEFRGGWFTSQYHLEVLETVQGQESVGPCLATLMGLGPERFVLPAGCDRVRVRRFITRGNSIAHGPWHLRYVPIEELTKLSKYEVKGKHCSLLRHSGPRANLRFEWDSGNGGALFFRSFTDEEELPLTQDQALRGTAALPSEGLLRIQGYGRWRLRLVSGGR</sequence>
<comment type="caution">
    <text evidence="1">The sequence shown here is derived from an EMBL/GenBank/DDBJ whole genome shotgun (WGS) entry which is preliminary data.</text>
</comment>